<proteinExistence type="predicted"/>
<dbReference type="OrthoDB" id="2438713at2759"/>
<reference evidence="1" key="1">
    <citation type="journal article" date="2020" name="Fungal Divers.">
        <title>Resolving the Mortierellaceae phylogeny through synthesis of multi-gene phylogenetics and phylogenomics.</title>
        <authorList>
            <person name="Vandepol N."/>
            <person name="Liber J."/>
            <person name="Desiro A."/>
            <person name="Na H."/>
            <person name="Kennedy M."/>
            <person name="Barry K."/>
            <person name="Grigoriev I.V."/>
            <person name="Miller A.N."/>
            <person name="O'Donnell K."/>
            <person name="Stajich J.E."/>
            <person name="Bonito G."/>
        </authorList>
    </citation>
    <scope>NUCLEOTIDE SEQUENCE</scope>
    <source>
        <strain evidence="1">MES-2147</strain>
    </source>
</reference>
<dbReference type="Proteomes" id="UP000749646">
    <property type="component" value="Unassembled WGS sequence"/>
</dbReference>
<protein>
    <submittedName>
        <fullName evidence="1">Uncharacterized protein</fullName>
    </submittedName>
</protein>
<feature type="non-terminal residue" evidence="1">
    <location>
        <position position="1"/>
    </location>
</feature>
<keyword evidence="2" id="KW-1185">Reference proteome</keyword>
<comment type="caution">
    <text evidence="1">The sequence shown here is derived from an EMBL/GenBank/DDBJ whole genome shotgun (WGS) entry which is preliminary data.</text>
</comment>
<evidence type="ECO:0000313" key="2">
    <source>
        <dbReference type="Proteomes" id="UP000749646"/>
    </source>
</evidence>
<sequence>KKQMNAEKRPTLNDSQLYTVIPQSDNSIAALLARHLLKFNKLREVWLGWKIQEVRN</sequence>
<dbReference type="EMBL" id="JAAAHW010001816">
    <property type="protein sequence ID" value="KAF9993506.1"/>
    <property type="molecule type" value="Genomic_DNA"/>
</dbReference>
<organism evidence="1 2">
    <name type="scientific">Modicella reniformis</name>
    <dbReference type="NCBI Taxonomy" id="1440133"/>
    <lineage>
        <taxon>Eukaryota</taxon>
        <taxon>Fungi</taxon>
        <taxon>Fungi incertae sedis</taxon>
        <taxon>Mucoromycota</taxon>
        <taxon>Mortierellomycotina</taxon>
        <taxon>Mortierellomycetes</taxon>
        <taxon>Mortierellales</taxon>
        <taxon>Mortierellaceae</taxon>
        <taxon>Modicella</taxon>
    </lineage>
</organism>
<gene>
    <name evidence="1" type="ORF">BGZ65_010942</name>
</gene>
<accession>A0A9P6MDA1</accession>
<dbReference type="AlphaFoldDB" id="A0A9P6MDA1"/>
<evidence type="ECO:0000313" key="1">
    <source>
        <dbReference type="EMBL" id="KAF9993506.1"/>
    </source>
</evidence>
<name>A0A9P6MDA1_9FUNG</name>